<dbReference type="InterPro" id="IPR002213">
    <property type="entry name" value="UDP_glucos_trans"/>
</dbReference>
<proteinExistence type="predicted"/>
<dbReference type="PANTHER" id="PTHR48043">
    <property type="entry name" value="EG:EG0003.4 PROTEIN-RELATED"/>
    <property type="match status" value="1"/>
</dbReference>
<dbReference type="InterPro" id="IPR022357">
    <property type="entry name" value="MIP_CS"/>
</dbReference>
<dbReference type="STRING" id="1586267.GCA_001418685_00589"/>
<reference evidence="4 5" key="1">
    <citation type="submission" date="2016-01" db="EMBL/GenBank/DDBJ databases">
        <authorList>
            <person name="McClelland M."/>
            <person name="Jain A."/>
            <person name="Saraogi P."/>
            <person name="Mendelson R."/>
            <person name="Westerman R."/>
            <person name="SanMiguel P."/>
            <person name="Csonka L."/>
        </authorList>
    </citation>
    <scope>NUCLEOTIDE SEQUENCE [LARGE SCALE GENOMIC DNA]</scope>
    <source>
        <strain evidence="4 5">R-53146</strain>
    </source>
</reference>
<dbReference type="InterPro" id="IPR050271">
    <property type="entry name" value="UDP-glycosyltransferase"/>
</dbReference>
<name>A0A0X3ANM3_9FLAO</name>
<dbReference type="Proteomes" id="UP000182761">
    <property type="component" value="Unassembled WGS sequence"/>
</dbReference>
<dbReference type="Pfam" id="PF00201">
    <property type="entry name" value="UDPGT"/>
    <property type="match status" value="1"/>
</dbReference>
<dbReference type="FunFam" id="3.40.50.2000:FF:000072">
    <property type="entry name" value="Glycosyl transferase"/>
    <property type="match status" value="1"/>
</dbReference>
<dbReference type="GO" id="GO:0016758">
    <property type="term" value="F:hexosyltransferase activity"/>
    <property type="evidence" value="ECO:0007669"/>
    <property type="project" value="UniProtKB-ARBA"/>
</dbReference>
<keyword evidence="5" id="KW-1185">Reference proteome</keyword>
<dbReference type="OrthoDB" id="764352at2"/>
<dbReference type="RefSeq" id="WP_055424983.1">
    <property type="nucleotide sequence ID" value="NZ_FCOR01000003.1"/>
</dbReference>
<dbReference type="Gene3D" id="3.40.50.2000">
    <property type="entry name" value="Glycogen Phosphorylase B"/>
    <property type="match status" value="2"/>
</dbReference>
<dbReference type="InterPro" id="IPR048284">
    <property type="entry name" value="EryCIII-like_N"/>
</dbReference>
<evidence type="ECO:0000313" key="5">
    <source>
        <dbReference type="Proteomes" id="UP000182761"/>
    </source>
</evidence>
<keyword evidence="2 4" id="KW-0808">Transferase</keyword>
<sequence>MSKFLFVVPPFFGHINPSLSIGRTLLENGHEVAWAGLTEIKPETIPAGGTFFILKESYQENKEEIQDIIKLQDRGANLPALEALKLGLQDTYIPFAKIMYAELSKLVDTYKPDVVINDCITFAGALVAHVKKIPLATITPVTPNTLHDPGTAPKVTQWVHDSIINLQKSVGISGDEELISSKEVNMFYTSQKFAGYKDGEYPSYMKFIGALTGRPDNTPFDWERLNKNNNPKIYISLGTVLVNIRKEFFTKMIEALKDKNVTVVAATDPAIIEQWPDNFIVQSYVPQLDLLKHIDVVIGHGGLNTVCDTYMNGIPMLIIPIAFDQSHTATLIEQYGCGIRLKYKRMRIKDIEYAVDELLYNEKYKKAAKEIQKSFLEAGGNKKAAELIENLANKN</sequence>
<protein>
    <submittedName>
        <fullName evidence="4">Glycosyltransferase, MGT family</fullName>
    </submittedName>
</protein>
<keyword evidence="1" id="KW-0328">Glycosyltransferase</keyword>
<gene>
    <name evidence="4" type="ORF">Ga0061079_10367</name>
</gene>
<dbReference type="SUPFAM" id="SSF53756">
    <property type="entry name" value="UDP-Glycosyltransferase/glycogen phosphorylase"/>
    <property type="match status" value="1"/>
</dbReference>
<dbReference type="PANTHER" id="PTHR48043:SF145">
    <property type="entry name" value="FI06409P-RELATED"/>
    <property type="match status" value="1"/>
</dbReference>
<evidence type="ECO:0000256" key="2">
    <source>
        <dbReference type="ARBA" id="ARBA00022679"/>
    </source>
</evidence>
<organism evidence="4 5">
    <name type="scientific">Apibacter mensalis</name>
    <dbReference type="NCBI Taxonomy" id="1586267"/>
    <lineage>
        <taxon>Bacteria</taxon>
        <taxon>Pseudomonadati</taxon>
        <taxon>Bacteroidota</taxon>
        <taxon>Flavobacteriia</taxon>
        <taxon>Flavobacteriales</taxon>
        <taxon>Weeksellaceae</taxon>
        <taxon>Apibacter</taxon>
    </lineage>
</organism>
<evidence type="ECO:0000259" key="3">
    <source>
        <dbReference type="Pfam" id="PF21036"/>
    </source>
</evidence>
<feature type="domain" description="Erythromycin biosynthesis protein CIII-like N-terminal" evidence="3">
    <location>
        <begin position="27"/>
        <end position="137"/>
    </location>
</feature>
<dbReference type="CDD" id="cd03784">
    <property type="entry name" value="GT1_Gtf-like"/>
    <property type="match status" value="1"/>
</dbReference>
<dbReference type="Pfam" id="PF21036">
    <property type="entry name" value="EryCIII-like_N"/>
    <property type="match status" value="1"/>
</dbReference>
<evidence type="ECO:0000313" key="4">
    <source>
        <dbReference type="EMBL" id="CVK15757.1"/>
    </source>
</evidence>
<evidence type="ECO:0000256" key="1">
    <source>
        <dbReference type="ARBA" id="ARBA00022676"/>
    </source>
</evidence>
<dbReference type="AlphaFoldDB" id="A0A0X3ANM3"/>
<dbReference type="PROSITE" id="PS00221">
    <property type="entry name" value="MIP"/>
    <property type="match status" value="1"/>
</dbReference>
<dbReference type="EMBL" id="FCOR01000003">
    <property type="protein sequence ID" value="CVK15757.1"/>
    <property type="molecule type" value="Genomic_DNA"/>
</dbReference>
<accession>A0A0X3ANM3</accession>
<dbReference type="GO" id="GO:0008194">
    <property type="term" value="F:UDP-glycosyltransferase activity"/>
    <property type="evidence" value="ECO:0007669"/>
    <property type="project" value="InterPro"/>
</dbReference>